<dbReference type="PANTHER" id="PTHR46268">
    <property type="entry name" value="STRESS RESPONSE PROTEIN NHAX"/>
    <property type="match status" value="1"/>
</dbReference>
<gene>
    <name evidence="5" type="ORF">ING2E5A_0008</name>
</gene>
<dbReference type="STRING" id="1642646.ING2E5A_0008"/>
<comment type="similarity">
    <text evidence="1">Belongs to the universal stress protein A family.</text>
</comment>
<dbReference type="KEGG" id="pmuc:ING2E5A_0008"/>
<dbReference type="SUPFAM" id="SSF52402">
    <property type="entry name" value="Adenine nucleotide alpha hydrolases-like"/>
    <property type="match status" value="2"/>
</dbReference>
<dbReference type="PANTHER" id="PTHR46268:SF6">
    <property type="entry name" value="UNIVERSAL STRESS PROTEIN UP12"/>
    <property type="match status" value="1"/>
</dbReference>
<evidence type="ECO:0000259" key="4">
    <source>
        <dbReference type="Pfam" id="PF09413"/>
    </source>
</evidence>
<dbReference type="Gene3D" id="3.40.50.620">
    <property type="entry name" value="HUPs"/>
    <property type="match status" value="2"/>
</dbReference>
<dbReference type="InterPro" id="IPR006015">
    <property type="entry name" value="Universal_stress_UspA"/>
</dbReference>
<proteinExistence type="inferred from homology"/>
<dbReference type="CDD" id="cd00293">
    <property type="entry name" value="USP-like"/>
    <property type="match status" value="2"/>
</dbReference>
<evidence type="ECO:0000313" key="5">
    <source>
        <dbReference type="EMBL" id="SCM55096.1"/>
    </source>
</evidence>
<dbReference type="PRINTS" id="PR01438">
    <property type="entry name" value="UNVRSLSTRESS"/>
</dbReference>
<feature type="domain" description="UspA" evidence="3">
    <location>
        <begin position="95"/>
        <end position="245"/>
    </location>
</feature>
<feature type="domain" description="DUF2007" evidence="4">
    <location>
        <begin position="26"/>
        <end position="75"/>
    </location>
</feature>
<organism evidence="5 6">
    <name type="scientific">Petrimonas mucosa</name>
    <dbReference type="NCBI Taxonomy" id="1642646"/>
    <lineage>
        <taxon>Bacteria</taxon>
        <taxon>Pseudomonadati</taxon>
        <taxon>Bacteroidota</taxon>
        <taxon>Bacteroidia</taxon>
        <taxon>Bacteroidales</taxon>
        <taxon>Dysgonomonadaceae</taxon>
        <taxon>Petrimonas</taxon>
    </lineage>
</organism>
<dbReference type="EMBL" id="LT608328">
    <property type="protein sequence ID" value="SCM55096.1"/>
    <property type="molecule type" value="Genomic_DNA"/>
</dbReference>
<accession>A0A1G4G2U1</accession>
<keyword evidence="6" id="KW-1185">Reference proteome</keyword>
<dbReference type="InterPro" id="IPR018551">
    <property type="entry name" value="DUF2007"/>
</dbReference>
<sequence length="384" mass="43968">MGKEDKKPGGPEQKLVTVAIHSYEKAVILKSILESEGIPAVIHGVSIIQPTVPGNVRVRINESDLPKALTIIEQVDFTSNVESMDDLEHVKVNNEVLIPVDFSSYTMKACEFGFNLAFDIGCEVKLIHAFFTPYYPMAIPFGDSFSVQTSDRDLYKDIRNRMESEMERLVKNIRERIANKELPDVRFTSALMEGLPEEEIISYSKKQRPRAIVMGTRGSNAKDLDLIGSVTAEVIDGCRTPIFAIPENSKDQDISQMKNILFLTNFREREFKAFDIMMGFIRPYPVKVYLAHMSRKGDMWVEIKLSGTQRYLEEQYPDLDIDYKLIDRDRQLEIILEEFVEEHKIDMIAMSSSRRGLFTRIFNPGIARRMLFHSDTPLLVIKGL</sequence>
<dbReference type="Pfam" id="PF00582">
    <property type="entry name" value="Usp"/>
    <property type="match status" value="1"/>
</dbReference>
<dbReference type="InterPro" id="IPR006016">
    <property type="entry name" value="UspA"/>
</dbReference>
<dbReference type="Pfam" id="PF09413">
    <property type="entry name" value="DUF2007"/>
    <property type="match status" value="1"/>
</dbReference>
<keyword evidence="2" id="KW-0175">Coiled coil</keyword>
<protein>
    <submittedName>
        <fullName evidence="5">UspA domain-containing protein</fullName>
    </submittedName>
</protein>
<reference evidence="5 6" key="1">
    <citation type="submission" date="2016-08" db="EMBL/GenBank/DDBJ databases">
        <authorList>
            <person name="Seilhamer J.J."/>
        </authorList>
    </citation>
    <scope>NUCLEOTIDE SEQUENCE [LARGE SCALE GENOMIC DNA]</scope>
    <source>
        <strain evidence="5">ING2-E5A</strain>
    </source>
</reference>
<name>A0A1G4G2U1_9BACT</name>
<dbReference type="AlphaFoldDB" id="A0A1G4G2U1"/>
<evidence type="ECO:0000259" key="3">
    <source>
        <dbReference type="Pfam" id="PF00582"/>
    </source>
</evidence>
<evidence type="ECO:0000313" key="6">
    <source>
        <dbReference type="Proteomes" id="UP000178485"/>
    </source>
</evidence>
<dbReference type="InterPro" id="IPR014729">
    <property type="entry name" value="Rossmann-like_a/b/a_fold"/>
</dbReference>
<evidence type="ECO:0000256" key="1">
    <source>
        <dbReference type="ARBA" id="ARBA00008791"/>
    </source>
</evidence>
<evidence type="ECO:0000256" key="2">
    <source>
        <dbReference type="SAM" id="Coils"/>
    </source>
</evidence>
<dbReference type="RefSeq" id="WP_071135647.1">
    <property type="nucleotide sequence ID" value="NZ_LT608328.1"/>
</dbReference>
<dbReference type="Proteomes" id="UP000178485">
    <property type="component" value="Chromosome i"/>
</dbReference>
<feature type="coiled-coil region" evidence="2">
    <location>
        <begin position="152"/>
        <end position="179"/>
    </location>
</feature>